<comment type="caution">
    <text evidence="1">The sequence shown here is derived from an EMBL/GenBank/DDBJ whole genome shotgun (WGS) entry which is preliminary data.</text>
</comment>
<dbReference type="InterPro" id="IPR036010">
    <property type="entry name" value="2Fe-2S_ferredoxin-like_sf"/>
</dbReference>
<evidence type="ECO:0008006" key="3">
    <source>
        <dbReference type="Google" id="ProtNLM"/>
    </source>
</evidence>
<accession>A0AAW1RHL0</accession>
<dbReference type="AlphaFoldDB" id="A0AAW1RHL0"/>
<name>A0AAW1RHL0_9CHLO</name>
<dbReference type="EMBL" id="JALJOS010000011">
    <property type="protein sequence ID" value="KAK9832970.1"/>
    <property type="molecule type" value="Genomic_DNA"/>
</dbReference>
<evidence type="ECO:0000313" key="1">
    <source>
        <dbReference type="EMBL" id="KAK9832970.1"/>
    </source>
</evidence>
<organism evidence="1 2">
    <name type="scientific">Apatococcus lobatus</name>
    <dbReference type="NCBI Taxonomy" id="904363"/>
    <lineage>
        <taxon>Eukaryota</taxon>
        <taxon>Viridiplantae</taxon>
        <taxon>Chlorophyta</taxon>
        <taxon>core chlorophytes</taxon>
        <taxon>Trebouxiophyceae</taxon>
        <taxon>Chlorellales</taxon>
        <taxon>Chlorellaceae</taxon>
        <taxon>Apatococcus</taxon>
    </lineage>
</organism>
<sequence>MPLLPGAVCPSQRLWCLRHRSSSFSQGFERLNLKWRSTCSRSTGRPAQSRSWVGQQRFTSDAQPGMYWAARPNHDDNNVMVEFMTGTGLKVVKAPIGSNLLRLAEDCKALQPTQDFCFEGTCELCAMQTDDPVQELGPKAIADHGGMIRSCVACVPPKAAAIRLEVLSDDEVWSSDML</sequence>
<dbReference type="SUPFAM" id="SSF54292">
    <property type="entry name" value="2Fe-2S ferredoxin-like"/>
    <property type="match status" value="1"/>
</dbReference>
<keyword evidence="2" id="KW-1185">Reference proteome</keyword>
<dbReference type="Proteomes" id="UP001438707">
    <property type="component" value="Unassembled WGS sequence"/>
</dbReference>
<evidence type="ECO:0000313" key="2">
    <source>
        <dbReference type="Proteomes" id="UP001438707"/>
    </source>
</evidence>
<gene>
    <name evidence="1" type="ORF">WJX74_003153</name>
</gene>
<dbReference type="GO" id="GO:0051536">
    <property type="term" value="F:iron-sulfur cluster binding"/>
    <property type="evidence" value="ECO:0007669"/>
    <property type="project" value="InterPro"/>
</dbReference>
<reference evidence="1 2" key="1">
    <citation type="journal article" date="2024" name="Nat. Commun.">
        <title>Phylogenomics reveals the evolutionary origins of lichenization in chlorophyte algae.</title>
        <authorList>
            <person name="Puginier C."/>
            <person name="Libourel C."/>
            <person name="Otte J."/>
            <person name="Skaloud P."/>
            <person name="Haon M."/>
            <person name="Grisel S."/>
            <person name="Petersen M."/>
            <person name="Berrin J.G."/>
            <person name="Delaux P.M."/>
            <person name="Dal Grande F."/>
            <person name="Keller J."/>
        </authorList>
    </citation>
    <scope>NUCLEOTIDE SEQUENCE [LARGE SCALE GENOMIC DNA]</scope>
    <source>
        <strain evidence="1 2">SAG 2145</strain>
    </source>
</reference>
<proteinExistence type="predicted"/>
<protein>
    <recommendedName>
        <fullName evidence="3">2Fe-2S ferredoxin-type domain-containing protein</fullName>
    </recommendedName>
</protein>